<gene>
    <name evidence="2" type="ORF">CPHO_08870</name>
</gene>
<dbReference type="OrthoDB" id="1099523at2"/>
<dbReference type="AlphaFoldDB" id="A0A1L7D4M5"/>
<organism evidence="2 3">
    <name type="scientific">Corynebacterium phocae</name>
    <dbReference type="NCBI Taxonomy" id="161895"/>
    <lineage>
        <taxon>Bacteria</taxon>
        <taxon>Bacillati</taxon>
        <taxon>Actinomycetota</taxon>
        <taxon>Actinomycetes</taxon>
        <taxon>Mycobacteriales</taxon>
        <taxon>Corynebacteriaceae</taxon>
        <taxon>Corynebacterium</taxon>
    </lineage>
</organism>
<dbReference type="Proteomes" id="UP000185491">
    <property type="component" value="Chromosome"/>
</dbReference>
<evidence type="ECO:0000259" key="1">
    <source>
        <dbReference type="Pfam" id="PF01551"/>
    </source>
</evidence>
<feature type="domain" description="M23ase beta-sheet core" evidence="1">
    <location>
        <begin position="159"/>
        <end position="251"/>
    </location>
</feature>
<dbReference type="InterPro" id="IPR050570">
    <property type="entry name" value="Cell_wall_metabolism_enzyme"/>
</dbReference>
<dbReference type="EMBL" id="CP009249">
    <property type="protein sequence ID" value="APT92981.1"/>
    <property type="molecule type" value="Genomic_DNA"/>
</dbReference>
<evidence type="ECO:0000313" key="3">
    <source>
        <dbReference type="Proteomes" id="UP000185491"/>
    </source>
</evidence>
<dbReference type="STRING" id="161895.CPHO_08870"/>
<dbReference type="Pfam" id="PF01551">
    <property type="entry name" value="Peptidase_M23"/>
    <property type="match status" value="1"/>
</dbReference>
<dbReference type="KEGG" id="cpho:CPHO_08870"/>
<dbReference type="InterPro" id="IPR011055">
    <property type="entry name" value="Dup_hybrid_motif"/>
</dbReference>
<reference evidence="2 3" key="1">
    <citation type="submission" date="2014-08" db="EMBL/GenBank/DDBJ databases">
        <title>Complete genome sequence of Corynebacterium phocae M408/89/1(T)(=DSM 44612(T)), isolated from the common seal (Phoca vitulina).</title>
        <authorList>
            <person name="Ruckert C."/>
            <person name="Albersmeier A."/>
            <person name="Winkler A."/>
            <person name="Kalinowski J."/>
        </authorList>
    </citation>
    <scope>NUCLEOTIDE SEQUENCE [LARGE SCALE GENOMIC DNA]</scope>
    <source>
        <strain evidence="2 3">M408/89/1</strain>
    </source>
</reference>
<evidence type="ECO:0000313" key="2">
    <source>
        <dbReference type="EMBL" id="APT92981.1"/>
    </source>
</evidence>
<keyword evidence="3" id="KW-1185">Reference proteome</keyword>
<protein>
    <submittedName>
        <fullName evidence="2">Membrane protein</fullName>
    </submittedName>
</protein>
<sequence length="265" mass="27224">MRSNLQRNAGRHRKVTAAQTAKGRVAIFTVAAGAVSGAGATGVAAAQVQDNADGGPSTKAQSVNFTLAANSSPLDRFNQDLSNAVDAANTAIADAAFAAPQILALAEEKPVINLQEQLHKAIEASTARAAADMAARAPQISRPAEGAFTSPFGPRWGTFHYGVDIANAPGTPILAVMDGTVVDSGPASGYGNWIRIKHDDGSLSLYGHMQSLDVAVGQRVTAGQKIAGMGSLGFSTGSHLHFEIHPDGTTPADPAAWLAEHGINL</sequence>
<dbReference type="CDD" id="cd12797">
    <property type="entry name" value="M23_peptidase"/>
    <property type="match status" value="1"/>
</dbReference>
<dbReference type="Gene3D" id="2.70.70.10">
    <property type="entry name" value="Glucose Permease (Domain IIA)"/>
    <property type="match status" value="1"/>
</dbReference>
<dbReference type="InterPro" id="IPR016047">
    <property type="entry name" value="M23ase_b-sheet_dom"/>
</dbReference>
<dbReference type="PANTHER" id="PTHR21666">
    <property type="entry name" value="PEPTIDASE-RELATED"/>
    <property type="match status" value="1"/>
</dbReference>
<dbReference type="GO" id="GO:0004222">
    <property type="term" value="F:metalloendopeptidase activity"/>
    <property type="evidence" value="ECO:0007669"/>
    <property type="project" value="TreeGrafter"/>
</dbReference>
<dbReference type="PANTHER" id="PTHR21666:SF270">
    <property type="entry name" value="MUREIN HYDROLASE ACTIVATOR ENVC"/>
    <property type="match status" value="1"/>
</dbReference>
<proteinExistence type="predicted"/>
<dbReference type="RefSeq" id="WP_075735047.1">
    <property type="nucleotide sequence ID" value="NZ_CP009249.1"/>
</dbReference>
<name>A0A1L7D4M5_9CORY</name>
<dbReference type="SUPFAM" id="SSF51261">
    <property type="entry name" value="Duplicated hybrid motif"/>
    <property type="match status" value="1"/>
</dbReference>
<accession>A0A1L7D4M5</accession>